<reference evidence="1 2" key="1">
    <citation type="submission" date="2013-01" db="EMBL/GenBank/DDBJ databases">
        <authorList>
            <person name="Harkins D.M."/>
            <person name="Durkin A.S."/>
            <person name="Brinkac L.M."/>
            <person name="Haft D.H."/>
            <person name="Selengut J.D."/>
            <person name="Sanka R."/>
            <person name="DePew J."/>
            <person name="Purushe J."/>
            <person name="Tulsiani S.M."/>
            <person name="Graham G.C."/>
            <person name="Burns M.-A."/>
            <person name="Dohnt M.F."/>
            <person name="Smythe L.D."/>
            <person name="McKay D.B."/>
            <person name="Craig S.B."/>
            <person name="Vinetz J.M."/>
            <person name="Sutton G.G."/>
            <person name="Nierman W.C."/>
            <person name="Fouts D.E."/>
        </authorList>
    </citation>
    <scope>NUCLEOTIDE SEQUENCE [LARGE SCALE GENOMIC DNA]</scope>
    <source>
        <strain evidence="1 2">LT2116</strain>
    </source>
</reference>
<organism evidence="1 2">
    <name type="scientific">Leptospira weilii serovar Topaz str. LT2116</name>
    <dbReference type="NCBI Taxonomy" id="1088540"/>
    <lineage>
        <taxon>Bacteria</taxon>
        <taxon>Pseudomonadati</taxon>
        <taxon>Spirochaetota</taxon>
        <taxon>Spirochaetia</taxon>
        <taxon>Leptospirales</taxon>
        <taxon>Leptospiraceae</taxon>
        <taxon>Leptospira</taxon>
    </lineage>
</organism>
<proteinExistence type="predicted"/>
<comment type="caution">
    <text evidence="1">The sequence shown here is derived from an EMBL/GenBank/DDBJ whole genome shotgun (WGS) entry which is preliminary data.</text>
</comment>
<protein>
    <submittedName>
        <fullName evidence="1">Uncharacterized protein</fullName>
    </submittedName>
</protein>
<evidence type="ECO:0000313" key="1">
    <source>
        <dbReference type="EMBL" id="EMF80883.1"/>
    </source>
</evidence>
<gene>
    <name evidence="1" type="ORF">LEP1GSC188_3165</name>
</gene>
<accession>M3EIJ5</accession>
<sequence length="136" mass="16290">MIRCFEELKENCSILDISFIETNILIEFIKPFKDNSEVYPDIIIDTMLQASYKDIFKSFEKFRILHSKAYMNNGYYVKTLTLDRNGIDVSFRELKQVINADIKAINKAYTEFSRSYDLFKDDLFERKIYLETKYKI</sequence>
<dbReference type="Proteomes" id="UP000011770">
    <property type="component" value="Unassembled WGS sequence"/>
</dbReference>
<name>M3EIJ5_9LEPT</name>
<evidence type="ECO:0000313" key="2">
    <source>
        <dbReference type="Proteomes" id="UP000011770"/>
    </source>
</evidence>
<dbReference type="AlphaFoldDB" id="M3EIJ5"/>
<dbReference type="EMBL" id="AHOR02000044">
    <property type="protein sequence ID" value="EMF80883.1"/>
    <property type="molecule type" value="Genomic_DNA"/>
</dbReference>